<feature type="compositionally biased region" description="Pro residues" evidence="1">
    <location>
        <begin position="153"/>
        <end position="164"/>
    </location>
</feature>
<dbReference type="EMBL" id="JAULSV010000002">
    <property type="protein sequence ID" value="KAK0651961.1"/>
    <property type="molecule type" value="Genomic_DNA"/>
</dbReference>
<keyword evidence="3" id="KW-1185">Reference proteome</keyword>
<protein>
    <submittedName>
        <fullName evidence="2">Uncharacterized protein</fullName>
    </submittedName>
</protein>
<proteinExistence type="predicted"/>
<evidence type="ECO:0000313" key="3">
    <source>
        <dbReference type="Proteomes" id="UP001174936"/>
    </source>
</evidence>
<reference evidence="2" key="1">
    <citation type="submission" date="2023-06" db="EMBL/GenBank/DDBJ databases">
        <title>Genome-scale phylogeny and comparative genomics of the fungal order Sordariales.</title>
        <authorList>
            <consortium name="Lawrence Berkeley National Laboratory"/>
            <person name="Hensen N."/>
            <person name="Bonometti L."/>
            <person name="Westerberg I."/>
            <person name="Brannstrom I.O."/>
            <person name="Guillou S."/>
            <person name="Cros-Aarteil S."/>
            <person name="Calhoun S."/>
            <person name="Haridas S."/>
            <person name="Kuo A."/>
            <person name="Mondo S."/>
            <person name="Pangilinan J."/>
            <person name="Riley R."/>
            <person name="Labutti K."/>
            <person name="Andreopoulos B."/>
            <person name="Lipzen A."/>
            <person name="Chen C."/>
            <person name="Yanf M."/>
            <person name="Daum C."/>
            <person name="Ng V."/>
            <person name="Clum A."/>
            <person name="Steindorff A."/>
            <person name="Ohm R."/>
            <person name="Martin F."/>
            <person name="Silar P."/>
            <person name="Natvig D."/>
            <person name="Lalanne C."/>
            <person name="Gautier V."/>
            <person name="Ament-Velasquez S.L."/>
            <person name="Kruys A."/>
            <person name="Hutchinson M.I."/>
            <person name="Powell A.J."/>
            <person name="Barry K."/>
            <person name="Miller A.N."/>
            <person name="Grigoriev I.V."/>
            <person name="Debuchy R."/>
            <person name="Gladieux P."/>
            <person name="Thoren M.H."/>
            <person name="Johannesson H."/>
        </authorList>
    </citation>
    <scope>NUCLEOTIDE SEQUENCE</scope>
    <source>
        <strain evidence="2">SMH2532-1</strain>
    </source>
</reference>
<accession>A0AA39YG09</accession>
<evidence type="ECO:0000313" key="2">
    <source>
        <dbReference type="EMBL" id="KAK0651961.1"/>
    </source>
</evidence>
<gene>
    <name evidence="2" type="ORF">B0T16DRAFT_90832</name>
</gene>
<dbReference type="AlphaFoldDB" id="A0AA39YG09"/>
<evidence type="ECO:0000256" key="1">
    <source>
        <dbReference type="SAM" id="MobiDB-lite"/>
    </source>
</evidence>
<feature type="region of interest" description="Disordered" evidence="1">
    <location>
        <begin position="145"/>
        <end position="166"/>
    </location>
</feature>
<comment type="caution">
    <text evidence="2">The sequence shown here is derived from an EMBL/GenBank/DDBJ whole genome shotgun (WGS) entry which is preliminary data.</text>
</comment>
<organism evidence="2 3">
    <name type="scientific">Cercophora newfieldiana</name>
    <dbReference type="NCBI Taxonomy" id="92897"/>
    <lineage>
        <taxon>Eukaryota</taxon>
        <taxon>Fungi</taxon>
        <taxon>Dikarya</taxon>
        <taxon>Ascomycota</taxon>
        <taxon>Pezizomycotina</taxon>
        <taxon>Sordariomycetes</taxon>
        <taxon>Sordariomycetidae</taxon>
        <taxon>Sordariales</taxon>
        <taxon>Lasiosphaeriaceae</taxon>
        <taxon>Cercophora</taxon>
    </lineage>
</organism>
<dbReference type="Proteomes" id="UP001174936">
    <property type="component" value="Unassembled WGS sequence"/>
</dbReference>
<name>A0AA39YG09_9PEZI</name>
<sequence>MPARYLFDQGRSWGRVSATVLGVNGCVDADDAATWGVPGVSGSGVPGCLGLLLPRSEGSAMGTTDSDALPGVYPSRAVGRARAWPAKGGWGVLGVGRGTLRFRCPGFGFWASSPSQTSTQWTPTKGPHPISVACRPVQLSRRATRSGGWPEVTPLPPQCPPPSPLSGFQTTVSGVRRAIDNHSRRDTSGKNGRCSCTPGWCIGWQPTFPGQACLDRTPTPTRIAR</sequence>